<dbReference type="SUPFAM" id="SSF52540">
    <property type="entry name" value="P-loop containing nucleoside triphosphate hydrolases"/>
    <property type="match status" value="1"/>
</dbReference>
<keyword evidence="2 4" id="KW-0378">Hydrolase</keyword>
<dbReference type="AlphaFoldDB" id="A0A497JI05"/>
<dbReference type="GO" id="GO:0005524">
    <property type="term" value="F:ATP binding"/>
    <property type="evidence" value="ECO:0007669"/>
    <property type="project" value="UniProtKB-UniRule"/>
</dbReference>
<comment type="similarity">
    <text evidence="4">Belongs to the THEP1 NTPase family.</text>
</comment>
<evidence type="ECO:0000256" key="3">
    <source>
        <dbReference type="ARBA" id="ARBA00022840"/>
    </source>
</evidence>
<comment type="caution">
    <text evidence="5">The sequence shown here is derived from an EMBL/GenBank/DDBJ whole genome shotgun (WGS) entry which is preliminary data.</text>
</comment>
<dbReference type="InterPro" id="IPR027417">
    <property type="entry name" value="P-loop_NTPase"/>
</dbReference>
<dbReference type="HAMAP" id="MF_00796">
    <property type="entry name" value="NTPase_1"/>
    <property type="match status" value="1"/>
</dbReference>
<evidence type="ECO:0000256" key="1">
    <source>
        <dbReference type="ARBA" id="ARBA00022741"/>
    </source>
</evidence>
<feature type="binding site" evidence="4">
    <location>
        <begin position="99"/>
        <end position="106"/>
    </location>
    <ligand>
        <name>ATP</name>
        <dbReference type="ChEBI" id="CHEBI:30616"/>
    </ligand>
</feature>
<evidence type="ECO:0000313" key="6">
    <source>
        <dbReference type="Proteomes" id="UP000278031"/>
    </source>
</evidence>
<reference evidence="5 6" key="1">
    <citation type="submission" date="2018-06" db="EMBL/GenBank/DDBJ databases">
        <title>Extensive metabolic versatility and redundancy in microbially diverse, dynamic hydrothermal sediments.</title>
        <authorList>
            <person name="Dombrowski N."/>
            <person name="Teske A."/>
            <person name="Baker B.J."/>
        </authorList>
    </citation>
    <scope>NUCLEOTIDE SEQUENCE [LARGE SCALE GENOMIC DNA]</scope>
    <source>
        <strain evidence="5">B51_G17</strain>
    </source>
</reference>
<dbReference type="GO" id="GO:0017111">
    <property type="term" value="F:ribonucleoside triphosphate phosphatase activity"/>
    <property type="evidence" value="ECO:0007669"/>
    <property type="project" value="UniProtKB-UniRule"/>
</dbReference>
<dbReference type="EMBL" id="QMWP01000022">
    <property type="protein sequence ID" value="RLG70922.1"/>
    <property type="molecule type" value="Genomic_DNA"/>
</dbReference>
<organism evidence="5 6">
    <name type="scientific">Candidatus Iainarchaeum sp</name>
    <dbReference type="NCBI Taxonomy" id="3101447"/>
    <lineage>
        <taxon>Archaea</taxon>
        <taxon>Candidatus Iainarchaeota</taxon>
        <taxon>Candidatus Iainarchaeia</taxon>
        <taxon>Candidatus Iainarchaeales</taxon>
        <taxon>Candidatus Iainarchaeaceae</taxon>
        <taxon>Candidatus Iainarchaeum</taxon>
    </lineage>
</organism>
<dbReference type="Pfam" id="PF03266">
    <property type="entry name" value="NTPase_1"/>
    <property type="match status" value="1"/>
</dbReference>
<evidence type="ECO:0000256" key="4">
    <source>
        <dbReference type="HAMAP-Rule" id="MF_00796"/>
    </source>
</evidence>
<evidence type="ECO:0000313" key="5">
    <source>
        <dbReference type="EMBL" id="RLG70922.1"/>
    </source>
</evidence>
<feature type="binding site" evidence="4">
    <location>
        <begin position="9"/>
        <end position="16"/>
    </location>
    <ligand>
        <name>ATP</name>
        <dbReference type="ChEBI" id="CHEBI:30616"/>
    </ligand>
</feature>
<comment type="catalytic activity">
    <reaction evidence="4">
        <text>a ribonucleoside 5'-triphosphate + H2O = a ribonucleoside 5'-diphosphate + phosphate + H(+)</text>
        <dbReference type="Rhea" id="RHEA:23680"/>
        <dbReference type="ChEBI" id="CHEBI:15377"/>
        <dbReference type="ChEBI" id="CHEBI:15378"/>
        <dbReference type="ChEBI" id="CHEBI:43474"/>
        <dbReference type="ChEBI" id="CHEBI:57930"/>
        <dbReference type="ChEBI" id="CHEBI:61557"/>
        <dbReference type="EC" id="3.6.1.15"/>
    </reaction>
</comment>
<dbReference type="PANTHER" id="PTHR43146:SF1">
    <property type="entry name" value="CANCER-RELATED NUCLEOSIDE-TRIPHOSPHATASE"/>
    <property type="match status" value="1"/>
</dbReference>
<dbReference type="EC" id="3.6.1.15" evidence="4"/>
<sequence length="180" mass="20272">MSKKIFISGKPGCGKSKLISEIIGCLKGKVKIAGIISPEIREKGCRTGFKIIEIPSMAEEILASAKIKNAPKVSKYGVNIKGIDKIIEVFKKDLENAELIIIDELGKMELLSKKFSECVRDVLNSKKPCLIALHRSLINEYKKYGKIFWLEKENYEDVKKEILNMLTVVQQDCNKLAENI</sequence>
<name>A0A497JI05_9ARCH</name>
<dbReference type="InterPro" id="IPR004948">
    <property type="entry name" value="Nuc-triphosphatase_THEP1"/>
</dbReference>
<evidence type="ECO:0000256" key="2">
    <source>
        <dbReference type="ARBA" id="ARBA00022801"/>
    </source>
</evidence>
<keyword evidence="3 4" id="KW-0067">ATP-binding</keyword>
<dbReference type="PANTHER" id="PTHR43146">
    <property type="entry name" value="CANCER-RELATED NUCLEOSIDE-TRIPHOSPHATASE"/>
    <property type="match status" value="1"/>
</dbReference>
<accession>A0A497JI05</accession>
<dbReference type="NCBIfam" id="NF010248">
    <property type="entry name" value="PRK13695.1"/>
    <property type="match status" value="1"/>
</dbReference>
<dbReference type="Proteomes" id="UP000278031">
    <property type="component" value="Unassembled WGS sequence"/>
</dbReference>
<keyword evidence="1 4" id="KW-0547">Nucleotide-binding</keyword>
<proteinExistence type="inferred from homology"/>
<dbReference type="Gene3D" id="3.40.50.300">
    <property type="entry name" value="P-loop containing nucleotide triphosphate hydrolases"/>
    <property type="match status" value="1"/>
</dbReference>
<comment type="function">
    <text evidence="4">Has nucleotide phosphatase activity towards ATP, GTP, CTP, TTP and UTP. May hydrolyze nucleoside diphosphates with lower efficiency.</text>
</comment>
<protein>
    <recommendedName>
        <fullName evidence="4">Nucleoside-triphosphatase DRO04_00885</fullName>
        <shortName evidence="4">NTPase</shortName>
        <ecNumber evidence="4">3.6.1.15</ecNumber>
    </recommendedName>
    <alternativeName>
        <fullName evidence="4">Nucleoside triphosphate phosphohydrolase</fullName>
    </alternativeName>
</protein>
<gene>
    <name evidence="5" type="ORF">DRO04_00885</name>
</gene>